<protein>
    <recommendedName>
        <fullName evidence="4">G-protein coupled receptors family 1 profile domain-containing protein</fullName>
    </recommendedName>
</protein>
<dbReference type="SUPFAM" id="SSF81321">
    <property type="entry name" value="Family A G protein-coupled receptor-like"/>
    <property type="match status" value="1"/>
</dbReference>
<keyword evidence="1" id="KW-0472">Membrane</keyword>
<dbReference type="Gene3D" id="1.20.1070.10">
    <property type="entry name" value="Rhodopsin 7-helix transmembrane proteins"/>
    <property type="match status" value="1"/>
</dbReference>
<dbReference type="Pfam" id="PF10321">
    <property type="entry name" value="7TM_GPCR_Srt"/>
    <property type="match status" value="1"/>
</dbReference>
<proteinExistence type="predicted"/>
<name>A0ABD6EJF5_9BILA</name>
<feature type="transmembrane region" description="Helical" evidence="1">
    <location>
        <begin position="223"/>
        <end position="245"/>
    </location>
</feature>
<dbReference type="PANTHER" id="PTHR23021">
    <property type="entry name" value="SERPENTINE RECEPTOR, CLASS T"/>
    <property type="match status" value="1"/>
</dbReference>
<dbReference type="Proteomes" id="UP001608902">
    <property type="component" value="Unassembled WGS sequence"/>
</dbReference>
<organism evidence="2 3">
    <name type="scientific">Gnathostoma spinigerum</name>
    <dbReference type="NCBI Taxonomy" id="75299"/>
    <lineage>
        <taxon>Eukaryota</taxon>
        <taxon>Metazoa</taxon>
        <taxon>Ecdysozoa</taxon>
        <taxon>Nematoda</taxon>
        <taxon>Chromadorea</taxon>
        <taxon>Rhabditida</taxon>
        <taxon>Spirurina</taxon>
        <taxon>Gnathostomatomorpha</taxon>
        <taxon>Gnathostomatoidea</taxon>
        <taxon>Gnathostomatidae</taxon>
        <taxon>Gnathostoma</taxon>
    </lineage>
</organism>
<accession>A0ABD6EJF5</accession>
<feature type="transmembrane region" description="Helical" evidence="1">
    <location>
        <begin position="62"/>
        <end position="88"/>
    </location>
</feature>
<feature type="transmembrane region" description="Helical" evidence="1">
    <location>
        <begin position="251"/>
        <end position="276"/>
    </location>
</feature>
<keyword evidence="1" id="KW-1133">Transmembrane helix</keyword>
<dbReference type="PANTHER" id="PTHR23021:SF26">
    <property type="entry name" value="SERPENTINE RECEPTOR, CLASS T"/>
    <property type="match status" value="1"/>
</dbReference>
<feature type="transmembrane region" description="Helical" evidence="1">
    <location>
        <begin position="139"/>
        <end position="159"/>
    </location>
</feature>
<dbReference type="InterPro" id="IPR019425">
    <property type="entry name" value="7TM_GPCR_serpentine_rcpt_Srt"/>
</dbReference>
<evidence type="ECO:0000313" key="2">
    <source>
        <dbReference type="EMBL" id="MFH4979690.1"/>
    </source>
</evidence>
<gene>
    <name evidence="2" type="ORF">AB6A40_006399</name>
</gene>
<dbReference type="AlphaFoldDB" id="A0ABD6EJF5"/>
<evidence type="ECO:0008006" key="4">
    <source>
        <dbReference type="Google" id="ProtNLM"/>
    </source>
</evidence>
<sequence>MAIGSDDDEGQFFNSTGISHNVHFFFGMYCTIFPFIASTGNVIFVMVCISDREYRSLSSTQILLWSSCSQLLSCSFHSLGGIFALTSVEIPFIVNKICGALMAGNDTFQYALILLLALNRTIAVCSLHRFDLLFCPRNLKICLCLCMLDGAIFVAAYLLPWFNFTFDIHRLCWIDSGELIDYIISVDFCETMLKLLIAFGLYLIILLYLRIKKSIKSTFSERKVFFQSLFVILIPFLDFFAFYYTEFIGSGYFFVMASNVSWMFMLCVNPYIYIAVNRTLRQKYVMILHQICGMNQTKRFAPSASRLSKGEIYLKNILKTKVVPI</sequence>
<feature type="transmembrane region" description="Helical" evidence="1">
    <location>
        <begin position="108"/>
        <end position="127"/>
    </location>
</feature>
<reference evidence="2 3" key="1">
    <citation type="submission" date="2024-08" db="EMBL/GenBank/DDBJ databases">
        <title>Gnathostoma spinigerum genome.</title>
        <authorList>
            <person name="Gonzalez-Bertolin B."/>
            <person name="Monzon S."/>
            <person name="Zaballos A."/>
            <person name="Jimenez P."/>
            <person name="Dekumyoy P."/>
            <person name="Varona S."/>
            <person name="Cuesta I."/>
            <person name="Sumanam S."/>
            <person name="Adisakwattana P."/>
            <person name="Gasser R.B."/>
            <person name="Hernandez-Gonzalez A."/>
            <person name="Young N.D."/>
            <person name="Perteguer M.J."/>
        </authorList>
    </citation>
    <scope>NUCLEOTIDE SEQUENCE [LARGE SCALE GENOMIC DNA]</scope>
    <source>
        <strain evidence="2">AL3</strain>
        <tissue evidence="2">Liver</tissue>
    </source>
</reference>
<feature type="transmembrane region" description="Helical" evidence="1">
    <location>
        <begin position="192"/>
        <end position="211"/>
    </location>
</feature>
<feature type="transmembrane region" description="Helical" evidence="1">
    <location>
        <begin position="24"/>
        <end position="50"/>
    </location>
</feature>
<dbReference type="EMBL" id="JBGFUD010004526">
    <property type="protein sequence ID" value="MFH4979690.1"/>
    <property type="molecule type" value="Genomic_DNA"/>
</dbReference>
<keyword evidence="1" id="KW-0812">Transmembrane</keyword>
<comment type="caution">
    <text evidence="2">The sequence shown here is derived from an EMBL/GenBank/DDBJ whole genome shotgun (WGS) entry which is preliminary data.</text>
</comment>
<keyword evidence="3" id="KW-1185">Reference proteome</keyword>
<evidence type="ECO:0000313" key="3">
    <source>
        <dbReference type="Proteomes" id="UP001608902"/>
    </source>
</evidence>
<evidence type="ECO:0000256" key="1">
    <source>
        <dbReference type="SAM" id="Phobius"/>
    </source>
</evidence>